<keyword evidence="2" id="KW-0479">Metal-binding</keyword>
<keyword evidence="3 8" id="KW-0863">Zinc-finger</keyword>
<feature type="compositionally biased region" description="Basic and acidic residues" evidence="9">
    <location>
        <begin position="366"/>
        <end position="377"/>
    </location>
</feature>
<feature type="compositionally biased region" description="Polar residues" evidence="9">
    <location>
        <begin position="176"/>
        <end position="189"/>
    </location>
</feature>
<name>A0A8J2IY61_FUSEQ</name>
<reference evidence="11" key="1">
    <citation type="submission" date="2021-05" db="EMBL/GenBank/DDBJ databases">
        <authorList>
            <person name="Khan N."/>
        </authorList>
    </citation>
    <scope>NUCLEOTIDE SEQUENCE</scope>
</reference>
<feature type="region of interest" description="Disordered" evidence="9">
    <location>
        <begin position="176"/>
        <end position="199"/>
    </location>
</feature>
<dbReference type="SMART" id="SM00355">
    <property type="entry name" value="ZnF_C2H2"/>
    <property type="match status" value="4"/>
</dbReference>
<sequence>MSICIPCGKVFKDFKALLTHKRIMRDSGSEHIHCAFCGADFKSKEAEAIHIQQYHPKEQNLFCSGCGKGPFARVSGLVAHIQKECPRIDNETIDSLREKKLEFSNALVAATKEPLKSNYGGYMPSASDAASGTWGSQESRPFVNDKDAFPTLGAGISSLGIGSQMRNQATNNKENVKANINSGSGPQMSNKDRPKENDWNKGVNLFPNAPAAQKPTQQQLDQATAPNVRDAYDLMSIHNPSHPNFNVGRYACQFTGKYNCPVTSCTKTFKSGPALLGHLKSEAHSETKYRCPYCLNTFNSLIAIVQHAESNGVKCKIREMDNFRPYMDQLLAGLVDIKTKKNDDGTLQYVVAKDFARPGQQSAPAPKREYKHEDIKW</sequence>
<dbReference type="AlphaFoldDB" id="A0A8J2IY61"/>
<evidence type="ECO:0000256" key="2">
    <source>
        <dbReference type="ARBA" id="ARBA00022723"/>
    </source>
</evidence>
<keyword evidence="4" id="KW-0862">Zinc</keyword>
<keyword evidence="5" id="KW-0805">Transcription regulation</keyword>
<evidence type="ECO:0000256" key="3">
    <source>
        <dbReference type="ARBA" id="ARBA00022771"/>
    </source>
</evidence>
<evidence type="ECO:0000256" key="1">
    <source>
        <dbReference type="ARBA" id="ARBA00004123"/>
    </source>
</evidence>
<dbReference type="Proteomes" id="UP000693738">
    <property type="component" value="Unassembled WGS sequence"/>
</dbReference>
<dbReference type="GO" id="GO:0005634">
    <property type="term" value="C:nucleus"/>
    <property type="evidence" value="ECO:0007669"/>
    <property type="project" value="UniProtKB-SubCell"/>
</dbReference>
<dbReference type="Pfam" id="PF13912">
    <property type="entry name" value="zf-C2H2_6"/>
    <property type="match status" value="2"/>
</dbReference>
<dbReference type="PANTHER" id="PTHR46179">
    <property type="entry name" value="ZINC FINGER PROTEIN"/>
    <property type="match status" value="1"/>
</dbReference>
<feature type="domain" description="C2H2-type" evidence="10">
    <location>
        <begin position="258"/>
        <end position="289"/>
    </location>
</feature>
<keyword evidence="7" id="KW-0539">Nucleus</keyword>
<dbReference type="PANTHER" id="PTHR46179:SF13">
    <property type="entry name" value="C2H2-TYPE DOMAIN-CONTAINING PROTEIN"/>
    <property type="match status" value="1"/>
</dbReference>
<dbReference type="InterPro" id="IPR013087">
    <property type="entry name" value="Znf_C2H2_type"/>
</dbReference>
<evidence type="ECO:0000256" key="6">
    <source>
        <dbReference type="ARBA" id="ARBA00023163"/>
    </source>
</evidence>
<dbReference type="PROSITE" id="PS50157">
    <property type="entry name" value="ZINC_FINGER_C2H2_2"/>
    <property type="match status" value="1"/>
</dbReference>
<feature type="compositionally biased region" description="Basic and acidic residues" evidence="9">
    <location>
        <begin position="190"/>
        <end position="199"/>
    </location>
</feature>
<proteinExistence type="predicted"/>
<evidence type="ECO:0000256" key="4">
    <source>
        <dbReference type="ARBA" id="ARBA00022833"/>
    </source>
</evidence>
<feature type="region of interest" description="Disordered" evidence="9">
    <location>
        <begin position="358"/>
        <end position="377"/>
    </location>
</feature>
<evidence type="ECO:0000313" key="12">
    <source>
        <dbReference type="Proteomes" id="UP000693738"/>
    </source>
</evidence>
<dbReference type="PROSITE" id="PS00028">
    <property type="entry name" value="ZINC_FINGER_C2H2_1"/>
    <property type="match status" value="2"/>
</dbReference>
<dbReference type="GO" id="GO:0006357">
    <property type="term" value="P:regulation of transcription by RNA polymerase II"/>
    <property type="evidence" value="ECO:0007669"/>
    <property type="project" value="TreeGrafter"/>
</dbReference>
<evidence type="ECO:0000256" key="9">
    <source>
        <dbReference type="SAM" id="MobiDB-lite"/>
    </source>
</evidence>
<protein>
    <recommendedName>
        <fullName evidence="10">C2H2-type domain-containing protein</fullName>
    </recommendedName>
</protein>
<gene>
    <name evidence="11" type="ORF">FEQUK3_LOCUS3587</name>
</gene>
<organism evidence="11 12">
    <name type="scientific">Fusarium equiseti</name>
    <name type="common">Fusarium scirpi</name>
    <dbReference type="NCBI Taxonomy" id="61235"/>
    <lineage>
        <taxon>Eukaryota</taxon>
        <taxon>Fungi</taxon>
        <taxon>Dikarya</taxon>
        <taxon>Ascomycota</taxon>
        <taxon>Pezizomycotina</taxon>
        <taxon>Sordariomycetes</taxon>
        <taxon>Hypocreomycetidae</taxon>
        <taxon>Hypocreales</taxon>
        <taxon>Nectriaceae</taxon>
        <taxon>Fusarium</taxon>
        <taxon>Fusarium incarnatum-equiseti species complex</taxon>
    </lineage>
</organism>
<dbReference type="InterPro" id="IPR051061">
    <property type="entry name" value="Zinc_finger_trans_reg"/>
</dbReference>
<comment type="caution">
    <text evidence="11">The sequence shown here is derived from an EMBL/GenBank/DDBJ whole genome shotgun (WGS) entry which is preliminary data.</text>
</comment>
<evidence type="ECO:0000256" key="5">
    <source>
        <dbReference type="ARBA" id="ARBA00023015"/>
    </source>
</evidence>
<evidence type="ECO:0000313" key="11">
    <source>
        <dbReference type="EMBL" id="CAG7557983.1"/>
    </source>
</evidence>
<comment type="subcellular location">
    <subcellularLocation>
        <location evidence="1">Nucleus</location>
    </subcellularLocation>
</comment>
<dbReference type="GO" id="GO:0008270">
    <property type="term" value="F:zinc ion binding"/>
    <property type="evidence" value="ECO:0007669"/>
    <property type="project" value="UniProtKB-KW"/>
</dbReference>
<evidence type="ECO:0000256" key="8">
    <source>
        <dbReference type="PROSITE-ProRule" id="PRU00042"/>
    </source>
</evidence>
<evidence type="ECO:0000256" key="7">
    <source>
        <dbReference type="ARBA" id="ARBA00023242"/>
    </source>
</evidence>
<keyword evidence="6" id="KW-0804">Transcription</keyword>
<accession>A0A8J2IY61</accession>
<dbReference type="EMBL" id="CAJSTJ010000121">
    <property type="protein sequence ID" value="CAG7557983.1"/>
    <property type="molecule type" value="Genomic_DNA"/>
</dbReference>
<evidence type="ECO:0000259" key="10">
    <source>
        <dbReference type="PROSITE" id="PS50157"/>
    </source>
</evidence>